<dbReference type="AlphaFoldDB" id="A0A8X6U069"/>
<evidence type="ECO:0000313" key="2">
    <source>
        <dbReference type="EMBL" id="GFT66353.1"/>
    </source>
</evidence>
<organism evidence="2 3">
    <name type="scientific">Nephila pilipes</name>
    <name type="common">Giant wood spider</name>
    <name type="synonym">Nephila maculata</name>
    <dbReference type="NCBI Taxonomy" id="299642"/>
    <lineage>
        <taxon>Eukaryota</taxon>
        <taxon>Metazoa</taxon>
        <taxon>Ecdysozoa</taxon>
        <taxon>Arthropoda</taxon>
        <taxon>Chelicerata</taxon>
        <taxon>Arachnida</taxon>
        <taxon>Araneae</taxon>
        <taxon>Araneomorphae</taxon>
        <taxon>Entelegynae</taxon>
        <taxon>Araneoidea</taxon>
        <taxon>Nephilidae</taxon>
        <taxon>Nephila</taxon>
    </lineage>
</organism>
<sequence length="90" mass="10475">MKAKFLKKNLHIHSSKEVQGNICKSQSARKRSYSYLINGGGSSPIKTRNPEEDRQKSLSTESESKREKFLFLEEKEQSFWCFEESHFQSG</sequence>
<name>A0A8X6U069_NEPPI</name>
<accession>A0A8X6U069</accession>
<proteinExistence type="predicted"/>
<keyword evidence="3" id="KW-1185">Reference proteome</keyword>
<comment type="caution">
    <text evidence="2">The sequence shown here is derived from an EMBL/GenBank/DDBJ whole genome shotgun (WGS) entry which is preliminary data.</text>
</comment>
<dbReference type="Proteomes" id="UP000887013">
    <property type="component" value="Unassembled WGS sequence"/>
</dbReference>
<feature type="region of interest" description="Disordered" evidence="1">
    <location>
        <begin position="37"/>
        <end position="63"/>
    </location>
</feature>
<feature type="compositionally biased region" description="Basic and acidic residues" evidence="1">
    <location>
        <begin position="48"/>
        <end position="63"/>
    </location>
</feature>
<gene>
    <name evidence="2" type="ORF">NPIL_670481</name>
</gene>
<evidence type="ECO:0000313" key="3">
    <source>
        <dbReference type="Proteomes" id="UP000887013"/>
    </source>
</evidence>
<evidence type="ECO:0000256" key="1">
    <source>
        <dbReference type="SAM" id="MobiDB-lite"/>
    </source>
</evidence>
<dbReference type="EMBL" id="BMAW01115499">
    <property type="protein sequence ID" value="GFT66353.1"/>
    <property type="molecule type" value="Genomic_DNA"/>
</dbReference>
<protein>
    <submittedName>
        <fullName evidence="2">Uncharacterized protein</fullName>
    </submittedName>
</protein>
<reference evidence="2" key="1">
    <citation type="submission" date="2020-08" db="EMBL/GenBank/DDBJ databases">
        <title>Multicomponent nature underlies the extraordinary mechanical properties of spider dragline silk.</title>
        <authorList>
            <person name="Kono N."/>
            <person name="Nakamura H."/>
            <person name="Mori M."/>
            <person name="Yoshida Y."/>
            <person name="Ohtoshi R."/>
            <person name="Malay A.D."/>
            <person name="Moran D.A.P."/>
            <person name="Tomita M."/>
            <person name="Numata K."/>
            <person name="Arakawa K."/>
        </authorList>
    </citation>
    <scope>NUCLEOTIDE SEQUENCE</scope>
</reference>